<dbReference type="eggNOG" id="ENOG5032REI">
    <property type="taxonomic scope" value="Bacteria"/>
</dbReference>
<evidence type="ECO:0000313" key="4">
    <source>
        <dbReference type="Proteomes" id="UP000003280"/>
    </source>
</evidence>
<dbReference type="HOGENOM" id="CLU_110735_8_0_9"/>
<feature type="transmembrane region" description="Helical" evidence="1">
    <location>
        <begin position="114"/>
        <end position="132"/>
    </location>
</feature>
<feature type="domain" description="DUF1468" evidence="2">
    <location>
        <begin position="10"/>
        <end position="137"/>
    </location>
</feature>
<dbReference type="Proteomes" id="UP000003280">
    <property type="component" value="Unassembled WGS sequence"/>
</dbReference>
<dbReference type="EMBL" id="AEEH01000028">
    <property type="protein sequence ID" value="EFM25651.1"/>
    <property type="molecule type" value="Genomic_DNA"/>
</dbReference>
<sequence length="141" mass="15646">MKSKTVNLFIPIILFIISIYVIITSRSYGSEGQFPFLIGAGLLISSGALIIRTIFKNDLEVNFSDSNLTGVGITILTLVAYIFLFDKIGYFISTVLLGTIVIRILGYKNIFKNLIFVIIATALSFCIFKILLKVPLPTLFI</sequence>
<gene>
    <name evidence="3" type="ORF">HMPREF9225_0713</name>
</gene>
<keyword evidence="1" id="KW-1133">Transmembrane helix</keyword>
<feature type="transmembrane region" description="Helical" evidence="1">
    <location>
        <begin position="7"/>
        <end position="28"/>
    </location>
</feature>
<evidence type="ECO:0000313" key="3">
    <source>
        <dbReference type="EMBL" id="EFM25651.1"/>
    </source>
</evidence>
<dbReference type="InterPro" id="IPR009936">
    <property type="entry name" value="DUF1468"/>
</dbReference>
<accession>E0NKM4</accession>
<evidence type="ECO:0000259" key="2">
    <source>
        <dbReference type="Pfam" id="PF07331"/>
    </source>
</evidence>
<proteinExistence type="predicted"/>
<feature type="transmembrane region" description="Helical" evidence="1">
    <location>
        <begin position="90"/>
        <end position="107"/>
    </location>
</feature>
<dbReference type="Pfam" id="PF07331">
    <property type="entry name" value="TctB"/>
    <property type="match status" value="1"/>
</dbReference>
<comment type="caution">
    <text evidence="3">The sequence shown here is derived from an EMBL/GenBank/DDBJ whole genome shotgun (WGS) entry which is preliminary data.</text>
</comment>
<reference evidence="3 4" key="1">
    <citation type="submission" date="2010-07" db="EMBL/GenBank/DDBJ databases">
        <authorList>
            <person name="Muzny D."/>
            <person name="Qin X."/>
            <person name="Deng J."/>
            <person name="Jiang H."/>
            <person name="Liu Y."/>
            <person name="Qu J."/>
            <person name="Song X.-Z."/>
            <person name="Zhang L."/>
            <person name="Thornton R."/>
            <person name="Coyle M."/>
            <person name="Francisco L."/>
            <person name="Jackson L."/>
            <person name="Javaid M."/>
            <person name="Korchina V."/>
            <person name="Kovar C."/>
            <person name="Mata R."/>
            <person name="Mathew T."/>
            <person name="Ngo R."/>
            <person name="Nguyen L."/>
            <person name="Nguyen N."/>
            <person name="Okwuonu G."/>
            <person name="Ongeri F."/>
            <person name="Pham C."/>
            <person name="Simmons D."/>
            <person name="Wilczek-Boney K."/>
            <person name="Hale W."/>
            <person name="Jakkamsetti A."/>
            <person name="Pham P."/>
            <person name="Ruth R."/>
            <person name="San Lucas F."/>
            <person name="Warren J."/>
            <person name="Zhang J."/>
            <person name="Zhao Z."/>
            <person name="Zhou C."/>
            <person name="Zhu D."/>
            <person name="Lee S."/>
            <person name="Bess C."/>
            <person name="Blankenburg K."/>
            <person name="Forbes L."/>
            <person name="Fu Q."/>
            <person name="Gubbala S."/>
            <person name="Hirani K."/>
            <person name="Jayaseelan J.C."/>
            <person name="Lara F."/>
            <person name="Munidasa M."/>
            <person name="Palculict T."/>
            <person name="Patil S."/>
            <person name="Pu L.-L."/>
            <person name="Saada N."/>
            <person name="Tang L."/>
            <person name="Weissenberger G."/>
            <person name="Zhu Y."/>
            <person name="Hemphill L."/>
            <person name="Shang Y."/>
            <person name="Youmans B."/>
            <person name="Ayvaz T."/>
            <person name="Ross M."/>
            <person name="Santibanez J."/>
            <person name="Aqrawi P."/>
            <person name="Gross S."/>
            <person name="Joshi V."/>
            <person name="Fowler G."/>
            <person name="Nazareth L."/>
            <person name="Reid J."/>
            <person name="Worley K."/>
            <person name="Petrosino J."/>
            <person name="Highlander S."/>
            <person name="Gibbs R."/>
        </authorList>
    </citation>
    <scope>NUCLEOTIDE SEQUENCE [LARGE SCALE GENOMIC DNA]</scope>
    <source>
        <strain evidence="3 4">ATCC BAA-1640</strain>
    </source>
</reference>
<keyword evidence="1" id="KW-0812">Transmembrane</keyword>
<keyword evidence="1" id="KW-0472">Membrane</keyword>
<dbReference type="AlphaFoldDB" id="E0NKM4"/>
<keyword evidence="4" id="KW-1185">Reference proteome</keyword>
<dbReference type="STRING" id="862517.HMPREF9225_0713"/>
<name>E0NKM4_9FIRM</name>
<feature type="transmembrane region" description="Helical" evidence="1">
    <location>
        <begin position="67"/>
        <end position="84"/>
    </location>
</feature>
<feature type="transmembrane region" description="Helical" evidence="1">
    <location>
        <begin position="34"/>
        <end position="55"/>
    </location>
</feature>
<organism evidence="3 4">
    <name type="scientific">Peptoniphilus duerdenii ATCC BAA-1640</name>
    <dbReference type="NCBI Taxonomy" id="862517"/>
    <lineage>
        <taxon>Bacteria</taxon>
        <taxon>Bacillati</taxon>
        <taxon>Bacillota</taxon>
        <taxon>Tissierellia</taxon>
        <taxon>Tissierellales</taxon>
        <taxon>Peptoniphilaceae</taxon>
        <taxon>Peptoniphilus</taxon>
    </lineage>
</organism>
<protein>
    <recommendedName>
        <fullName evidence="2">DUF1468 domain-containing protein</fullName>
    </recommendedName>
</protein>
<dbReference type="RefSeq" id="WP_008901528.1">
    <property type="nucleotide sequence ID" value="NZ_GL397071.1"/>
</dbReference>
<evidence type="ECO:0000256" key="1">
    <source>
        <dbReference type="SAM" id="Phobius"/>
    </source>
</evidence>